<dbReference type="InterPro" id="IPR013549">
    <property type="entry name" value="DUF1731"/>
</dbReference>
<evidence type="ECO:0000259" key="4">
    <source>
        <dbReference type="Pfam" id="PF08338"/>
    </source>
</evidence>
<accession>A0ABU3LGK6</accession>
<evidence type="ECO:0000259" key="3">
    <source>
        <dbReference type="Pfam" id="PF01370"/>
    </source>
</evidence>
<dbReference type="EMBL" id="JAVTTO010000004">
    <property type="protein sequence ID" value="MDT7832864.1"/>
    <property type="molecule type" value="Genomic_DNA"/>
</dbReference>
<feature type="transmembrane region" description="Helical" evidence="2">
    <location>
        <begin position="241"/>
        <end position="263"/>
    </location>
</feature>
<organism evidence="5 6">
    <name type="scientific">Asprobacillus argus</name>
    <dbReference type="NCBI Taxonomy" id="3076534"/>
    <lineage>
        <taxon>Bacteria</taxon>
        <taxon>Pseudomonadati</taxon>
        <taxon>Bacteroidota</taxon>
        <taxon>Flavobacteriia</taxon>
        <taxon>Flavobacteriales</taxon>
        <taxon>Flavobacteriaceae</taxon>
        <taxon>Asprobacillus</taxon>
    </lineage>
</organism>
<comment type="similarity">
    <text evidence="1">Belongs to the NAD(P)-dependent epimerase/dehydratase family. SDR39U1 subfamily.</text>
</comment>
<dbReference type="Pfam" id="PF01370">
    <property type="entry name" value="Epimerase"/>
    <property type="match status" value="1"/>
</dbReference>
<evidence type="ECO:0000313" key="6">
    <source>
        <dbReference type="Proteomes" id="UP001257277"/>
    </source>
</evidence>
<dbReference type="Proteomes" id="UP001257277">
    <property type="component" value="Unassembled WGS sequence"/>
</dbReference>
<dbReference type="InterPro" id="IPR001509">
    <property type="entry name" value="Epimerase_deHydtase"/>
</dbReference>
<dbReference type="SUPFAM" id="SSF51735">
    <property type="entry name" value="NAD(P)-binding Rossmann-fold domains"/>
    <property type="match status" value="1"/>
</dbReference>
<dbReference type="PANTHER" id="PTHR11092:SF0">
    <property type="entry name" value="EPIMERASE FAMILY PROTEIN SDR39U1"/>
    <property type="match status" value="1"/>
</dbReference>
<keyword evidence="2" id="KW-0472">Membrane</keyword>
<gene>
    <name evidence="5" type="ORF">RQM59_10770</name>
</gene>
<dbReference type="InterPro" id="IPR036291">
    <property type="entry name" value="NAD(P)-bd_dom_sf"/>
</dbReference>
<name>A0ABU3LGK6_9FLAO</name>
<reference evidence="5 6" key="1">
    <citation type="submission" date="2023-09" db="EMBL/GenBank/DDBJ databases">
        <title>Novel taxa isolated from Blanes Bay.</title>
        <authorList>
            <person name="Rey-Velasco X."/>
            <person name="Lucena T."/>
        </authorList>
    </citation>
    <scope>NUCLEOTIDE SEQUENCE [LARGE SCALE GENOMIC DNA]</scope>
    <source>
        <strain evidence="5 6">S356</strain>
    </source>
</reference>
<feature type="domain" description="NAD-dependent epimerase/dehydratase" evidence="3">
    <location>
        <begin position="4"/>
        <end position="217"/>
    </location>
</feature>
<evidence type="ECO:0000256" key="2">
    <source>
        <dbReference type="SAM" id="Phobius"/>
    </source>
</evidence>
<keyword evidence="2" id="KW-1133">Transmembrane helix</keyword>
<dbReference type="InterPro" id="IPR010099">
    <property type="entry name" value="SDR39U1"/>
</dbReference>
<evidence type="ECO:0000256" key="1">
    <source>
        <dbReference type="ARBA" id="ARBA00009353"/>
    </source>
</evidence>
<sequence length="293" mass="32520">MAKVLLTGGTGLIGTQLSSLLKRKGYEVSILTRTPKKEDEYAWDVHNNYIDDKALDDIGYVIHLAGAGIADKKWTSERKQEIIDSRVKSAELLLRKVKALNTPLKAFISSSGIGYYGAVTTEKIFKENDPSYDDYISEVCQLWEKAAFVFKVEGIRTVALRTGVVLSKDGGALSKMKTPIISPIGSGKQYLPWIHIDDLCEMYLKAIEDAEMSGVFNAVAPEHHTSTSFSKTLAKNYKKPFILLGVPAFLLKLIFGELSVILLKGSRVSSEKIESKGFTFRFPTLQNALKNLF</sequence>
<dbReference type="RefSeq" id="WP_349242117.1">
    <property type="nucleotide sequence ID" value="NZ_JAVTTO010000004.1"/>
</dbReference>
<keyword evidence="2" id="KW-0812">Transmembrane</keyword>
<proteinExistence type="inferred from homology"/>
<dbReference type="Gene3D" id="3.40.50.720">
    <property type="entry name" value="NAD(P)-binding Rossmann-like Domain"/>
    <property type="match status" value="1"/>
</dbReference>
<keyword evidence="6" id="KW-1185">Reference proteome</keyword>
<protein>
    <submittedName>
        <fullName evidence="5">TIGR01777 family oxidoreductase</fullName>
    </submittedName>
</protein>
<dbReference type="Pfam" id="PF08338">
    <property type="entry name" value="DUF1731"/>
    <property type="match status" value="1"/>
</dbReference>
<dbReference type="NCBIfam" id="TIGR01777">
    <property type="entry name" value="yfcH"/>
    <property type="match status" value="1"/>
</dbReference>
<comment type="caution">
    <text evidence="5">The sequence shown here is derived from an EMBL/GenBank/DDBJ whole genome shotgun (WGS) entry which is preliminary data.</text>
</comment>
<dbReference type="PANTHER" id="PTHR11092">
    <property type="entry name" value="SUGAR NUCLEOTIDE EPIMERASE RELATED"/>
    <property type="match status" value="1"/>
</dbReference>
<feature type="domain" description="DUF1731" evidence="4">
    <location>
        <begin position="246"/>
        <end position="292"/>
    </location>
</feature>
<evidence type="ECO:0000313" key="5">
    <source>
        <dbReference type="EMBL" id="MDT7832864.1"/>
    </source>
</evidence>